<gene>
    <name evidence="9" type="ordered locus">Sthe_1414</name>
</gene>
<dbReference type="InterPro" id="IPR051263">
    <property type="entry name" value="C-type_cytochrome_biogenesis"/>
</dbReference>
<keyword evidence="7" id="KW-1133">Transmembrane helix</keyword>
<accession>D1C3N2</accession>
<evidence type="ECO:0000259" key="8">
    <source>
        <dbReference type="Pfam" id="PF03918"/>
    </source>
</evidence>
<keyword evidence="3 7" id="KW-0479">Metal-binding</keyword>
<sequence>MKRSILVSILIVLGLLLMPTLAAAEETLSPEALEIAGSLNCPVCEGLSVRDSNSQLSQDMRAQIQRMLDEGKTRQEVLDYFVERYGIGILREPPKEGFVLTLWWGPVIGLAVGVLVLATFMVQRRARRERPDRESSASDDADDLRAYEERLRRELDRMDAPAP</sequence>
<dbReference type="Pfam" id="PF03918">
    <property type="entry name" value="CcmH"/>
    <property type="match status" value="1"/>
</dbReference>
<dbReference type="GO" id="GO:0005886">
    <property type="term" value="C:plasma membrane"/>
    <property type="evidence" value="ECO:0007669"/>
    <property type="project" value="TreeGrafter"/>
</dbReference>
<evidence type="ECO:0000256" key="3">
    <source>
        <dbReference type="ARBA" id="ARBA00022723"/>
    </source>
</evidence>
<evidence type="ECO:0000256" key="5">
    <source>
        <dbReference type="ARBA" id="ARBA00022748"/>
    </source>
</evidence>
<dbReference type="HOGENOM" id="CLU_107187_2_2_0"/>
<dbReference type="KEGG" id="sti:Sthe_1414"/>
<dbReference type="AlphaFoldDB" id="D1C3N2"/>
<keyword evidence="2 7" id="KW-0349">Heme</keyword>
<dbReference type="RefSeq" id="WP_012871896.1">
    <property type="nucleotide sequence ID" value="NC_013523.1"/>
</dbReference>
<dbReference type="CDD" id="cd16378">
    <property type="entry name" value="CcmH_N"/>
    <property type="match status" value="1"/>
</dbReference>
<keyword evidence="7" id="KW-0812">Transmembrane</keyword>
<reference evidence="9 10" key="2">
    <citation type="journal article" date="2010" name="Stand. Genomic Sci.">
        <title>Complete genome sequence of Desulfohalobium retbaense type strain (HR(100)).</title>
        <authorList>
            <person name="Spring S."/>
            <person name="Nolan M."/>
            <person name="Lapidus A."/>
            <person name="Glavina Del Rio T."/>
            <person name="Copeland A."/>
            <person name="Tice H."/>
            <person name="Cheng J.F."/>
            <person name="Lucas S."/>
            <person name="Land M."/>
            <person name="Chen F."/>
            <person name="Bruce D."/>
            <person name="Goodwin L."/>
            <person name="Pitluck S."/>
            <person name="Ivanova N."/>
            <person name="Mavromatis K."/>
            <person name="Mikhailova N."/>
            <person name="Pati A."/>
            <person name="Chen A."/>
            <person name="Palaniappan K."/>
            <person name="Hauser L."/>
            <person name="Chang Y.J."/>
            <person name="Jeffries C.D."/>
            <person name="Munk C."/>
            <person name="Kiss H."/>
            <person name="Chain P."/>
            <person name="Han C."/>
            <person name="Brettin T."/>
            <person name="Detter J.C."/>
            <person name="Schuler E."/>
            <person name="Goker M."/>
            <person name="Rohde M."/>
            <person name="Bristow J."/>
            <person name="Eisen J.A."/>
            <person name="Markowitz V."/>
            <person name="Hugenholtz P."/>
            <person name="Kyrpides N.C."/>
            <person name="Klenk H.P."/>
        </authorList>
    </citation>
    <scope>NUCLEOTIDE SEQUENCE [LARGE SCALE GENOMIC DNA]</scope>
    <source>
        <strain evidence="10">ATCC 49802 / DSM 20745 / S 6022</strain>
    </source>
</reference>
<keyword evidence="7" id="KW-0472">Membrane</keyword>
<dbReference type="EMBL" id="CP001823">
    <property type="protein sequence ID" value="ACZ38849.1"/>
    <property type="molecule type" value="Genomic_DNA"/>
</dbReference>
<dbReference type="Gene3D" id="1.10.8.640">
    <property type="entry name" value="Cytochrome C biogenesis protein"/>
    <property type="match status" value="1"/>
</dbReference>
<feature type="transmembrane region" description="Helical" evidence="7">
    <location>
        <begin position="102"/>
        <end position="122"/>
    </location>
</feature>
<keyword evidence="5" id="KW-0201">Cytochrome c-type biogenesis</keyword>
<name>D1C3N2_SPHTD</name>
<feature type="domain" description="CcmH/CycL/Ccl2/NrfF N-terminal" evidence="8">
    <location>
        <begin position="18"/>
        <end position="139"/>
    </location>
</feature>
<reference evidence="10" key="1">
    <citation type="submission" date="2009-11" db="EMBL/GenBank/DDBJ databases">
        <title>The complete chromosome 1 of Sphaerobacter thermophilus DSM 20745.</title>
        <authorList>
            <person name="Lucas S."/>
            <person name="Copeland A."/>
            <person name="Lapidus A."/>
            <person name="Glavina del Rio T."/>
            <person name="Dalin E."/>
            <person name="Tice H."/>
            <person name="Bruce D."/>
            <person name="Goodwin L."/>
            <person name="Pitluck S."/>
            <person name="Kyrpides N."/>
            <person name="Mavromatis K."/>
            <person name="Ivanova N."/>
            <person name="Mikhailova N."/>
            <person name="LaButti K.M."/>
            <person name="Clum A."/>
            <person name="Sun H.I."/>
            <person name="Brettin T."/>
            <person name="Detter J.C."/>
            <person name="Han C."/>
            <person name="Larimer F."/>
            <person name="Land M."/>
            <person name="Hauser L."/>
            <person name="Markowitz V."/>
            <person name="Cheng J.F."/>
            <person name="Hugenholtz P."/>
            <person name="Woyke T."/>
            <person name="Wu D."/>
            <person name="Steenblock K."/>
            <person name="Schneider S."/>
            <person name="Pukall R."/>
            <person name="Goeker M."/>
            <person name="Klenk H.P."/>
            <person name="Eisen J.A."/>
        </authorList>
    </citation>
    <scope>NUCLEOTIDE SEQUENCE [LARGE SCALE GENOMIC DNA]</scope>
    <source>
        <strain evidence="10">ATCC 49802 / DSM 20745 / S 6022</strain>
    </source>
</reference>
<dbReference type="Proteomes" id="UP000002027">
    <property type="component" value="Chromosome 1"/>
</dbReference>
<dbReference type="GO" id="GO:0046872">
    <property type="term" value="F:metal ion binding"/>
    <property type="evidence" value="ECO:0007669"/>
    <property type="project" value="UniProtKB-KW"/>
</dbReference>
<dbReference type="InterPro" id="IPR038297">
    <property type="entry name" value="CcmH/CycL/NrfF/Ccl2_sf"/>
</dbReference>
<evidence type="ECO:0000256" key="7">
    <source>
        <dbReference type="RuleBase" id="RU364112"/>
    </source>
</evidence>
<comment type="function">
    <text evidence="7">Possible subunit of a heme lyase.</text>
</comment>
<dbReference type="InParanoid" id="D1C3N2"/>
<dbReference type="STRING" id="479434.Sthe_1414"/>
<feature type="chain" id="PRO_5011020561" description="Cytochrome c-type biogenesis protein" evidence="7">
    <location>
        <begin position="25"/>
        <end position="163"/>
    </location>
</feature>
<keyword evidence="6 7" id="KW-0408">Iron</keyword>
<feature type="signal peptide" evidence="7">
    <location>
        <begin position="1"/>
        <end position="24"/>
    </location>
</feature>
<evidence type="ECO:0000313" key="10">
    <source>
        <dbReference type="Proteomes" id="UP000002027"/>
    </source>
</evidence>
<protein>
    <recommendedName>
        <fullName evidence="7">Cytochrome c-type biogenesis protein</fullName>
    </recommendedName>
</protein>
<keyword evidence="4 7" id="KW-0732">Signal</keyword>
<proteinExistence type="inferred from homology"/>
<evidence type="ECO:0000256" key="6">
    <source>
        <dbReference type="ARBA" id="ARBA00023004"/>
    </source>
</evidence>
<evidence type="ECO:0000256" key="1">
    <source>
        <dbReference type="ARBA" id="ARBA00010342"/>
    </source>
</evidence>
<evidence type="ECO:0000313" key="9">
    <source>
        <dbReference type="EMBL" id="ACZ38849.1"/>
    </source>
</evidence>
<dbReference type="PANTHER" id="PTHR47870:SF1">
    <property type="entry name" value="CYTOCHROME C-TYPE BIOGENESIS PROTEIN CCMH"/>
    <property type="match status" value="1"/>
</dbReference>
<dbReference type="InterPro" id="IPR005616">
    <property type="entry name" value="CcmH/CycL/Ccl2/NrfF_N"/>
</dbReference>
<keyword evidence="10" id="KW-1185">Reference proteome</keyword>
<evidence type="ECO:0000256" key="2">
    <source>
        <dbReference type="ARBA" id="ARBA00022617"/>
    </source>
</evidence>
<evidence type="ECO:0000256" key="4">
    <source>
        <dbReference type="ARBA" id="ARBA00022729"/>
    </source>
</evidence>
<dbReference type="OrthoDB" id="164946at2"/>
<dbReference type="eggNOG" id="COG3088">
    <property type="taxonomic scope" value="Bacteria"/>
</dbReference>
<dbReference type="GO" id="GO:0017004">
    <property type="term" value="P:cytochrome complex assembly"/>
    <property type="evidence" value="ECO:0007669"/>
    <property type="project" value="UniProtKB-KW"/>
</dbReference>
<comment type="similarity">
    <text evidence="1 7">Belongs to the CcmH/CycL/Ccl2/NrfF family.</text>
</comment>
<organism evidence="9 10">
    <name type="scientific">Sphaerobacter thermophilus (strain ATCC 49802 / DSM 20745 / KCCM 41009 / NCIMB 13125 / S 6022)</name>
    <dbReference type="NCBI Taxonomy" id="479434"/>
    <lineage>
        <taxon>Bacteria</taxon>
        <taxon>Pseudomonadati</taxon>
        <taxon>Thermomicrobiota</taxon>
        <taxon>Thermomicrobia</taxon>
        <taxon>Sphaerobacterales</taxon>
        <taxon>Sphaerobacterineae</taxon>
        <taxon>Sphaerobacteraceae</taxon>
        <taxon>Sphaerobacter</taxon>
    </lineage>
</organism>
<dbReference type="PANTHER" id="PTHR47870">
    <property type="entry name" value="CYTOCHROME C-TYPE BIOGENESIS PROTEIN CCMH"/>
    <property type="match status" value="1"/>
</dbReference>